<evidence type="ECO:0000313" key="3">
    <source>
        <dbReference type="EnsemblPlants" id="EMT31570"/>
    </source>
</evidence>
<dbReference type="PANTHER" id="PTHR31087">
    <property type="match status" value="1"/>
</dbReference>
<dbReference type="Gene3D" id="2.40.160.200">
    <property type="entry name" value="LURP1-related"/>
    <property type="match status" value="1"/>
</dbReference>
<accession>M8C2R9</accession>
<dbReference type="InterPro" id="IPR025659">
    <property type="entry name" value="Tubby-like_C"/>
</dbReference>
<evidence type="ECO:0000256" key="2">
    <source>
        <dbReference type="SAM" id="MobiDB-lite"/>
    </source>
</evidence>
<comment type="similarity">
    <text evidence="1">Belongs to the LOR family.</text>
</comment>
<dbReference type="SUPFAM" id="SSF54518">
    <property type="entry name" value="Tubby C-terminal domain-like"/>
    <property type="match status" value="1"/>
</dbReference>
<dbReference type="AlphaFoldDB" id="M8C2R9"/>
<reference evidence="3" key="1">
    <citation type="submission" date="2015-06" db="UniProtKB">
        <authorList>
            <consortium name="EnsemblPlants"/>
        </authorList>
    </citation>
    <scope>IDENTIFICATION</scope>
</reference>
<name>M8C2R9_AEGTA</name>
<evidence type="ECO:0000256" key="1">
    <source>
        <dbReference type="ARBA" id="ARBA00005437"/>
    </source>
</evidence>
<protein>
    <recommendedName>
        <fullName evidence="4">Protein LURP-one-related 15</fullName>
    </recommendedName>
</protein>
<dbReference type="Pfam" id="PF04525">
    <property type="entry name" value="LOR"/>
    <property type="match status" value="1"/>
</dbReference>
<feature type="compositionally biased region" description="Basic and acidic residues" evidence="2">
    <location>
        <begin position="159"/>
        <end position="185"/>
    </location>
</feature>
<organism evidence="3">
    <name type="scientific">Aegilops tauschii</name>
    <name type="common">Tausch's goatgrass</name>
    <name type="synonym">Aegilops squarrosa</name>
    <dbReference type="NCBI Taxonomy" id="37682"/>
    <lineage>
        <taxon>Eukaryota</taxon>
        <taxon>Viridiplantae</taxon>
        <taxon>Streptophyta</taxon>
        <taxon>Embryophyta</taxon>
        <taxon>Tracheophyta</taxon>
        <taxon>Spermatophyta</taxon>
        <taxon>Magnoliopsida</taxon>
        <taxon>Liliopsida</taxon>
        <taxon>Poales</taxon>
        <taxon>Poaceae</taxon>
        <taxon>BOP clade</taxon>
        <taxon>Pooideae</taxon>
        <taxon>Triticodae</taxon>
        <taxon>Triticeae</taxon>
        <taxon>Triticinae</taxon>
        <taxon>Aegilops</taxon>
    </lineage>
</organism>
<dbReference type="EnsemblPlants" id="EMT31570">
    <property type="protein sequence ID" value="EMT31570"/>
    <property type="gene ID" value="F775_01757"/>
</dbReference>
<evidence type="ECO:0008006" key="4">
    <source>
        <dbReference type="Google" id="ProtNLM"/>
    </source>
</evidence>
<sequence length="218" mass="23709">MSGEPAEATPAVVVVGSRFCAPAATAFAVTKTISVTGRDFTVTDAHGAAVMQVEAAVFSFLQHRSLLLDAASRRPVLTLQDSTYLASTRWEAYRGDSTSRRNLLFVAVKTAPVQLARTKVRLFLAGNGSGERVPDFVIGVCTVSAGGGGGGGRLRWQHRRADQPPEHGRRRVPREAHVYREDQPRRRPGVHPRAHRDSRPDASLALELAIDQSPQLRL</sequence>
<dbReference type="PANTHER" id="PTHR31087:SF94">
    <property type="entry name" value="EXPRESSED PROTEIN"/>
    <property type="match status" value="1"/>
</dbReference>
<feature type="region of interest" description="Disordered" evidence="2">
    <location>
        <begin position="148"/>
        <end position="203"/>
    </location>
</feature>
<dbReference type="InterPro" id="IPR007612">
    <property type="entry name" value="LOR"/>
</dbReference>
<dbReference type="InterPro" id="IPR038595">
    <property type="entry name" value="LOR_sf"/>
</dbReference>
<proteinExistence type="inferred from homology"/>